<dbReference type="Pfam" id="PF13966">
    <property type="entry name" value="zf-RVT"/>
    <property type="match status" value="1"/>
</dbReference>
<protein>
    <recommendedName>
        <fullName evidence="2">Reverse transcriptase domain-containing protein</fullName>
    </recommendedName>
</protein>
<dbReference type="Gene3D" id="3.60.10.10">
    <property type="entry name" value="Endonuclease/exonuclease/phosphatase"/>
    <property type="match status" value="1"/>
</dbReference>
<dbReference type="InterPro" id="IPR000477">
    <property type="entry name" value="RT_dom"/>
</dbReference>
<reference evidence="3" key="2">
    <citation type="submission" date="2021-03" db="UniProtKB">
        <authorList>
            <consortium name="EnsemblPlants"/>
        </authorList>
    </citation>
    <scope>IDENTIFICATION</scope>
</reference>
<dbReference type="InterPro" id="IPR036691">
    <property type="entry name" value="Endo/exonu/phosph_ase_sf"/>
</dbReference>
<dbReference type="PANTHER" id="PTHR33116">
    <property type="entry name" value="REVERSE TRANSCRIPTASE ZINC-BINDING DOMAIN-CONTAINING PROTEIN-RELATED-RELATED"/>
    <property type="match status" value="1"/>
</dbReference>
<evidence type="ECO:0000259" key="2">
    <source>
        <dbReference type="PROSITE" id="PS50878"/>
    </source>
</evidence>
<dbReference type="Gramene" id="evm.model.02.607">
    <property type="protein sequence ID" value="cds.evm.model.02.607"/>
    <property type="gene ID" value="evm.TU.02.607"/>
</dbReference>
<dbReference type="PANTHER" id="PTHR33116:SF86">
    <property type="entry name" value="REVERSE TRANSCRIPTASE DOMAIN-CONTAINING PROTEIN"/>
    <property type="match status" value="1"/>
</dbReference>
<dbReference type="InterPro" id="IPR026960">
    <property type="entry name" value="RVT-Znf"/>
</dbReference>
<dbReference type="Pfam" id="PF00078">
    <property type="entry name" value="RVT_1"/>
    <property type="match status" value="1"/>
</dbReference>
<dbReference type="SUPFAM" id="SSF56672">
    <property type="entry name" value="DNA/RNA polymerases"/>
    <property type="match status" value="1"/>
</dbReference>
<accession>A0A803P1T5</accession>
<feature type="domain" description="Reverse transcriptase" evidence="2">
    <location>
        <begin position="706"/>
        <end position="988"/>
    </location>
</feature>
<evidence type="ECO:0000256" key="1">
    <source>
        <dbReference type="SAM" id="MobiDB-lite"/>
    </source>
</evidence>
<proteinExistence type="predicted"/>
<dbReference type="CDD" id="cd01650">
    <property type="entry name" value="RT_nLTR_like"/>
    <property type="match status" value="1"/>
</dbReference>
<dbReference type="SUPFAM" id="SSF56219">
    <property type="entry name" value="DNase I-like"/>
    <property type="match status" value="1"/>
</dbReference>
<dbReference type="Proteomes" id="UP000596661">
    <property type="component" value="Chromosome 2"/>
</dbReference>
<dbReference type="EnsemblPlants" id="evm.model.02.607">
    <property type="protein sequence ID" value="cds.evm.model.02.607"/>
    <property type="gene ID" value="evm.TU.02.607"/>
</dbReference>
<feature type="region of interest" description="Disordered" evidence="1">
    <location>
        <begin position="175"/>
        <end position="195"/>
    </location>
</feature>
<evidence type="ECO:0000313" key="3">
    <source>
        <dbReference type="EnsemblPlants" id="cds.evm.model.02.607"/>
    </source>
</evidence>
<dbReference type="EMBL" id="UZAU01000126">
    <property type="status" value="NOT_ANNOTATED_CDS"/>
    <property type="molecule type" value="Genomic_DNA"/>
</dbReference>
<dbReference type="PROSITE" id="PS50878">
    <property type="entry name" value="RT_POL"/>
    <property type="match status" value="1"/>
</dbReference>
<sequence length="1476" mass="168698">MSDVSMMASSSGVNNRGSEDVYSFQIEEEDLEELAKRGIYGEEEGLMTGWCVTGKLIIERLPVGGDPNLLQLNDLDMWVQIHDVKPGCMTTSTVRGVGNTLGKFIESDPNNFIGVWRDYLRVRVTLDIRKPLRRRMKLTRDNGSWRDMKPYGEFMRAVPQKSYKNIGARWLRNRGWQPEGVPEDNVPRQSSTHQPNMETIPSADIAENHATPNLAHKDGNNGMDNLMMEGDQGEEDMGVMEGEISGDIYGKNKAKGKLIEGSSGLVIFDNKKRKEKVGALSLKLGFEGCFVVEAQGRSRGLALMWKNEEEVVIDSFSVNHIDCFVQFEGYRKFRFTGFYGEPNRRLRENTWALLRTLHARYQEAWCIMGDFNNLLHNKEKRGGKPYPSWLLDGFQEVVQHCGLCDLDMHGHSFTWEKGRDTSAWMEARLDWAMVNFSWLSIFSDAKLFNLEVSPSDHTPLFLDLKSHIQAAGKKLFRFENHWTRFQECEEVIRASMCNSGMVFLQQKIHFCGQKLQSWGSVAADNFSARIKNCNKELKVFKGRRDSEGRKMYSDAKQLLFETLNQREIFWRQRSKQLWLKNGDQNSKFFLSKASSRRRNNNIVCLKDETGTSKFWDTGLGELMLDYFSKIFTAEPGNCSEVLSCVSPRVTEDDNVILTRPIEDQEVKDALFQMHPDKSPGSDGMNPKFFQKYWHIVGPDVIACVRDFFLNEGMPEGLNDTNIVLIPKKKKPDQMSELRPISLCNVVAKVITKVLANRLKGILTRIISLNQSAFIPGRLITDNIMVSFEVLHYLKRKQIGKDGCMALKLDLSKAYDRVDWHFLTAMLSRMGFCDKWVRLIYGSLCSVKYHIVSSGYTMGPIIPSRGLRQGDPISPYLFLICAEGLSALIQHYEERKFIHGCKVANGAPIVSHLLFADDSFLYCKATEREVSNVQRMLEVFANASAQRVNFEKSSVFFSTNTTTQMRQIICNRLSIREAEERSKYLGLPSSIGRNKMAAFSYVVDKVQKRIQTWDNKFLSRAGKEVLIKAVVQALPAYTMNLFLLPMGICHQLESAVSRFWWKSSNSKGIHWLSWVKLTNHKVQGGMGFRDFRDFNLSLLAKQGWRLLSCEDTLATKVFKARYFASGNFLNATLGSNPSYIWRSILESQNLVRIGARRLVGDGSRISILHEPWLLDEVNPYIETSSQSLQGQMVQSLMQVDKLEWDNEVISDVLNDRDRDLIWRIPLSDARRNDQWFWLQESSGVFSVRSAYRLQHEAHNNVTLAVPTDVWRKLWSIKVPPKVLNFLWRACANCLPTKFLLTTKHVQVEDGCPLCATVPETTLHLLVRCSFARSCWRQIKVPSVAPGAMFFQQWFEAGLAQWSEVECIEAAMTLWAVWKMRNEVVWNSISPSSEEVIHTAQVNFLDWCNAQQLEKETLPGSNLVLSGELESQSLPSVKVNVDGALFNLEWTLLDCGMVARCLRYDVACPHSFLNRKRA</sequence>
<organism evidence="3 4">
    <name type="scientific">Cannabis sativa</name>
    <name type="common">Hemp</name>
    <name type="synonym">Marijuana</name>
    <dbReference type="NCBI Taxonomy" id="3483"/>
    <lineage>
        <taxon>Eukaryota</taxon>
        <taxon>Viridiplantae</taxon>
        <taxon>Streptophyta</taxon>
        <taxon>Embryophyta</taxon>
        <taxon>Tracheophyta</taxon>
        <taxon>Spermatophyta</taxon>
        <taxon>Magnoliopsida</taxon>
        <taxon>eudicotyledons</taxon>
        <taxon>Gunneridae</taxon>
        <taxon>Pentapetalae</taxon>
        <taxon>rosids</taxon>
        <taxon>fabids</taxon>
        <taxon>Rosales</taxon>
        <taxon>Cannabaceae</taxon>
        <taxon>Cannabis</taxon>
    </lineage>
</organism>
<keyword evidence="4" id="KW-1185">Reference proteome</keyword>
<name>A0A803P1T5_CANSA</name>
<reference evidence="3" key="1">
    <citation type="submission" date="2018-11" db="EMBL/GenBank/DDBJ databases">
        <authorList>
            <person name="Grassa J C."/>
        </authorList>
    </citation>
    <scope>NUCLEOTIDE SEQUENCE [LARGE SCALE GENOMIC DNA]</scope>
</reference>
<dbReference type="InterPro" id="IPR043502">
    <property type="entry name" value="DNA/RNA_pol_sf"/>
</dbReference>
<evidence type="ECO:0000313" key="4">
    <source>
        <dbReference type="Proteomes" id="UP000596661"/>
    </source>
</evidence>